<dbReference type="Gene3D" id="1.10.260.40">
    <property type="entry name" value="lambda repressor-like DNA-binding domains"/>
    <property type="match status" value="1"/>
</dbReference>
<dbReference type="InterPro" id="IPR059216">
    <property type="entry name" value="LeuA_carph_isopro_dom"/>
</dbReference>
<keyword evidence="2" id="KW-1185">Reference proteome</keyword>
<comment type="caution">
    <text evidence="1">The sequence shown here is derived from an EMBL/GenBank/DDBJ whole genome shotgun (WGS) entry which is preliminary data.</text>
</comment>
<gene>
    <name evidence="1" type="ORF">I4Q42_01565</name>
</gene>
<dbReference type="EMBL" id="JADWOX010000001">
    <property type="protein sequence ID" value="MBI1682350.1"/>
    <property type="molecule type" value="Genomic_DNA"/>
</dbReference>
<evidence type="ECO:0000313" key="1">
    <source>
        <dbReference type="EMBL" id="MBI1682350.1"/>
    </source>
</evidence>
<dbReference type="RefSeq" id="WP_198574306.1">
    <property type="nucleotide sequence ID" value="NZ_JADWOX010000001.1"/>
</dbReference>
<reference evidence="1 2" key="1">
    <citation type="submission" date="2020-11" db="EMBL/GenBank/DDBJ databases">
        <title>genome sequence of strain KACC 18849.</title>
        <authorList>
            <person name="Gao J."/>
            <person name="Zhang X."/>
        </authorList>
    </citation>
    <scope>NUCLEOTIDE SEQUENCE [LARGE SCALE GENOMIC DNA]</scope>
    <source>
        <strain evidence="1 2">KACC 18849</strain>
    </source>
</reference>
<evidence type="ECO:0000313" key="2">
    <source>
        <dbReference type="Proteomes" id="UP000639859"/>
    </source>
</evidence>
<dbReference type="Proteomes" id="UP000639859">
    <property type="component" value="Unassembled WGS sequence"/>
</dbReference>
<sequence length="73" mass="7847">MASVFQKFGGIRPMAAKLGDVPPSTVKSWHAKRQIPAWRHASILAAAAQHGIDLSISELTTIARDVEDQPQAA</sequence>
<accession>A0ABS0STR4</accession>
<dbReference type="NCBIfam" id="NF046037">
    <property type="entry name" value="carphisopro"/>
    <property type="match status" value="1"/>
</dbReference>
<proteinExistence type="predicted"/>
<dbReference type="InterPro" id="IPR010982">
    <property type="entry name" value="Lambda_DNA-bd_dom_sf"/>
</dbReference>
<protein>
    <submittedName>
        <fullName evidence="1">Uncharacterized protein</fullName>
    </submittedName>
</protein>
<organism evidence="1 2">
    <name type="scientific">Caulobacter hibisci</name>
    <dbReference type="NCBI Taxonomy" id="2035993"/>
    <lineage>
        <taxon>Bacteria</taxon>
        <taxon>Pseudomonadati</taxon>
        <taxon>Pseudomonadota</taxon>
        <taxon>Alphaproteobacteria</taxon>
        <taxon>Caulobacterales</taxon>
        <taxon>Caulobacteraceae</taxon>
        <taxon>Caulobacter</taxon>
    </lineage>
</organism>
<name>A0ABS0STR4_9CAUL</name>